<accession>A0A6C0CGE1</accession>
<protein>
    <submittedName>
        <fullName evidence="2">Uncharacterized protein</fullName>
    </submittedName>
</protein>
<feature type="compositionally biased region" description="Basic and acidic residues" evidence="1">
    <location>
        <begin position="27"/>
        <end position="39"/>
    </location>
</feature>
<proteinExistence type="predicted"/>
<evidence type="ECO:0000256" key="1">
    <source>
        <dbReference type="SAM" id="MobiDB-lite"/>
    </source>
</evidence>
<sequence>MASLEEVWGAPFPKKHHNMLSKQQNSGREDQRDAEKEGRIASTPMRRTADAIQKNRKTIDDLSKTLPIVETDDQAESNYAPSKIGWASTREGFTATKKEYSNPYSVTDFGTSFAYAPPQFQEAAHDVKLNRILRLIEQNRTGYETPSSHDMALYVFTGVISLFVLDTFVNLGRRLG</sequence>
<reference evidence="2" key="1">
    <citation type="journal article" date="2020" name="Nature">
        <title>Giant virus diversity and host interactions through global metagenomics.</title>
        <authorList>
            <person name="Schulz F."/>
            <person name="Roux S."/>
            <person name="Paez-Espino D."/>
            <person name="Jungbluth S."/>
            <person name="Walsh D.A."/>
            <person name="Denef V.J."/>
            <person name="McMahon K.D."/>
            <person name="Konstantinidis K.T."/>
            <person name="Eloe-Fadrosh E.A."/>
            <person name="Kyrpides N.C."/>
            <person name="Woyke T."/>
        </authorList>
    </citation>
    <scope>NUCLEOTIDE SEQUENCE</scope>
    <source>
        <strain evidence="2">GVMAG-M-3300021120-1</strain>
    </source>
</reference>
<name>A0A6C0CGE1_9ZZZZ</name>
<organism evidence="2">
    <name type="scientific">viral metagenome</name>
    <dbReference type="NCBI Taxonomy" id="1070528"/>
    <lineage>
        <taxon>unclassified sequences</taxon>
        <taxon>metagenomes</taxon>
        <taxon>organismal metagenomes</taxon>
    </lineage>
</organism>
<dbReference type="EMBL" id="MN739416">
    <property type="protein sequence ID" value="QHT03658.1"/>
    <property type="molecule type" value="Genomic_DNA"/>
</dbReference>
<dbReference type="AlphaFoldDB" id="A0A6C0CGE1"/>
<feature type="region of interest" description="Disordered" evidence="1">
    <location>
        <begin position="1"/>
        <end position="44"/>
    </location>
</feature>
<evidence type="ECO:0000313" key="2">
    <source>
        <dbReference type="EMBL" id="QHT03658.1"/>
    </source>
</evidence>